<evidence type="ECO:0000256" key="10">
    <source>
        <dbReference type="ARBA" id="ARBA00022982"/>
    </source>
</evidence>
<evidence type="ECO:0000256" key="7">
    <source>
        <dbReference type="ARBA" id="ARBA00022660"/>
    </source>
</evidence>
<keyword evidence="6" id="KW-0813">Transport</keyword>
<comment type="similarity">
    <text evidence="3">Belongs to the complex I NDUFA1 subunit family.</text>
</comment>
<evidence type="ECO:0000256" key="3">
    <source>
        <dbReference type="ARBA" id="ARBA00009960"/>
    </source>
</evidence>
<evidence type="ECO:0000256" key="11">
    <source>
        <dbReference type="ARBA" id="ARBA00022989"/>
    </source>
</evidence>
<name>M3XR15_MUSPF</name>
<comment type="function">
    <text evidence="1">Accessory subunit of the mitochondrial membrane respiratory chain NADH dehydrogenase (Complex I), that is believed not to be involved in catalysis. Complex I functions in the transfer of electrons from NADH to the respiratory chain. The immediate electron acceptor for the enzyme is believed to be ubiquinone.</text>
</comment>
<evidence type="ECO:0000256" key="5">
    <source>
        <dbReference type="ARBA" id="ARBA00016392"/>
    </source>
</evidence>
<keyword evidence="9" id="KW-0999">Mitochondrion inner membrane</keyword>
<evidence type="ECO:0000256" key="12">
    <source>
        <dbReference type="ARBA" id="ARBA00023128"/>
    </source>
</evidence>
<dbReference type="eggNOG" id="ENOG502S3S5">
    <property type="taxonomic scope" value="Eukaryota"/>
</dbReference>
<comment type="subcellular location">
    <subcellularLocation>
        <location evidence="2">Mitochondrion inner membrane</location>
        <topology evidence="2">Single-pass membrane protein</topology>
        <orientation evidence="2">Matrix side</orientation>
    </subcellularLocation>
</comment>
<keyword evidence="8" id="KW-0812">Transmembrane</keyword>
<evidence type="ECO:0000256" key="15">
    <source>
        <dbReference type="ARBA" id="ARBA00033255"/>
    </source>
</evidence>
<dbReference type="HOGENOM" id="CLU_1092112_0_0_1"/>
<keyword evidence="12" id="KW-0496">Mitochondrion</keyword>
<evidence type="ECO:0000256" key="14">
    <source>
        <dbReference type="ARBA" id="ARBA00029847"/>
    </source>
</evidence>
<dbReference type="Ensembl" id="ENSMPUT00000001547.1">
    <property type="protein sequence ID" value="ENSMPUP00000001515.1"/>
    <property type="gene ID" value="ENSMPUG00000001530.1"/>
</dbReference>
<keyword evidence="7" id="KW-0679">Respiratory chain</keyword>
<evidence type="ECO:0000256" key="6">
    <source>
        <dbReference type="ARBA" id="ARBA00022448"/>
    </source>
</evidence>
<evidence type="ECO:0000256" key="9">
    <source>
        <dbReference type="ARBA" id="ARBA00022792"/>
    </source>
</evidence>
<evidence type="ECO:0000256" key="8">
    <source>
        <dbReference type="ARBA" id="ARBA00022692"/>
    </source>
</evidence>
<dbReference type="GeneTree" id="ENSGT00390000007560"/>
<keyword evidence="11" id="KW-1133">Transmembrane helix</keyword>
<evidence type="ECO:0000256" key="2">
    <source>
        <dbReference type="ARBA" id="ARBA00004298"/>
    </source>
</evidence>
<dbReference type="Pfam" id="PF15879">
    <property type="entry name" value="MWFE"/>
    <property type="match status" value="1"/>
</dbReference>
<evidence type="ECO:0000256" key="13">
    <source>
        <dbReference type="ARBA" id="ARBA00023136"/>
    </source>
</evidence>
<protein>
    <recommendedName>
        <fullName evidence="5">NADH dehydrogenase [ubiquinone] 1 alpha subcomplex subunit 1</fullName>
    </recommendedName>
    <alternativeName>
        <fullName evidence="15">Complex I-MWFE</fullName>
    </alternativeName>
    <alternativeName>
        <fullName evidence="14">NADH-ubiquinone oxidoreductase MWFE subunit</fullName>
    </alternativeName>
</protein>
<accession>M3XR15</accession>
<dbReference type="InterPro" id="IPR017384">
    <property type="entry name" value="NADH_Ub_cplx-1_asu_su-1"/>
</dbReference>
<keyword evidence="13" id="KW-0472">Membrane</keyword>
<evidence type="ECO:0000256" key="4">
    <source>
        <dbReference type="ARBA" id="ARBA00011533"/>
    </source>
</evidence>
<evidence type="ECO:0000313" key="17">
    <source>
        <dbReference type="Ensembl" id="ENSMPUP00000001515.1"/>
    </source>
</evidence>
<dbReference type="InParanoid" id="M3XR15"/>
<proteinExistence type="inferred from homology"/>
<sequence length="255" mass="27730">AAFCLPLPRVFCIIGLWIARFFSGRTTVLPSSLLLLLLSPGSGSQTGRFLRPAAPFRPPGFLKRKVHTWSAGLAGESCSAILEPLAPEGYGVLGLAGPLHVTARRAPGRQTERDGPPQADCGRPRGRGCERAPPLSPAGPRRFLPRRARPRPAGWLPRSLLGRGRGRVTFNGAGKEGFGVGLRGAMWFEILPGIGVMAVCLVIPGIATAHIHRFTNGGKEKRVAYYPYQWSLMQRDRRISGVDRYYVSKGLENID</sequence>
<dbReference type="PANTHER" id="PTHR17098">
    <property type="entry name" value="NADH-UBIQUINONE OXIDOREDUCTASE MWFE SUBUNIT"/>
    <property type="match status" value="1"/>
</dbReference>
<feature type="region of interest" description="Disordered" evidence="16">
    <location>
        <begin position="105"/>
        <end position="151"/>
    </location>
</feature>
<keyword evidence="10" id="KW-0249">Electron transport</keyword>
<dbReference type="AlphaFoldDB" id="M3XR15"/>
<dbReference type="STRING" id="9669.ENSMPUP00000001515"/>
<comment type="subunit">
    <text evidence="4">Complex I is composed of 45 different subunits.</text>
</comment>
<reference evidence="17" key="1">
    <citation type="submission" date="2024-06" db="UniProtKB">
        <authorList>
            <consortium name="Ensembl"/>
        </authorList>
    </citation>
    <scope>IDENTIFICATION</scope>
</reference>
<organism evidence="17">
    <name type="scientific">Mustela putorius furo</name>
    <name type="common">European domestic ferret</name>
    <name type="synonym">Mustela furo</name>
    <dbReference type="NCBI Taxonomy" id="9669"/>
    <lineage>
        <taxon>Eukaryota</taxon>
        <taxon>Metazoa</taxon>
        <taxon>Chordata</taxon>
        <taxon>Craniata</taxon>
        <taxon>Vertebrata</taxon>
        <taxon>Euteleostomi</taxon>
        <taxon>Mammalia</taxon>
        <taxon>Eutheria</taxon>
        <taxon>Laurasiatheria</taxon>
        <taxon>Carnivora</taxon>
        <taxon>Caniformia</taxon>
        <taxon>Musteloidea</taxon>
        <taxon>Mustelidae</taxon>
        <taxon>Mustelinae</taxon>
        <taxon>Mustela</taxon>
    </lineage>
</organism>
<evidence type="ECO:0000256" key="16">
    <source>
        <dbReference type="SAM" id="MobiDB-lite"/>
    </source>
</evidence>
<dbReference type="EMBL" id="AEYP01054996">
    <property type="status" value="NOT_ANNOTATED_CDS"/>
    <property type="molecule type" value="Genomic_DNA"/>
</dbReference>
<evidence type="ECO:0000256" key="1">
    <source>
        <dbReference type="ARBA" id="ARBA00003195"/>
    </source>
</evidence>
<dbReference type="GO" id="GO:0005743">
    <property type="term" value="C:mitochondrial inner membrane"/>
    <property type="evidence" value="ECO:0007669"/>
    <property type="project" value="UniProtKB-SubCell"/>
</dbReference>
<dbReference type="PANTHER" id="PTHR17098:SF2">
    <property type="entry name" value="NADH DEHYDROGENASE [UBIQUINONE] 1 ALPHA SUBCOMPLEX SUBUNIT 1"/>
    <property type="match status" value="1"/>
</dbReference>